<evidence type="ECO:0000313" key="3">
    <source>
        <dbReference type="EMBL" id="KAK6127806.1"/>
    </source>
</evidence>
<dbReference type="PANTHER" id="PTHR13199:SF11">
    <property type="entry name" value="PROTEIN ATOSSA"/>
    <property type="match status" value="1"/>
</dbReference>
<evidence type="ECO:0000259" key="2">
    <source>
        <dbReference type="SMART" id="SM01177"/>
    </source>
</evidence>
<dbReference type="PANTHER" id="PTHR13199">
    <property type="entry name" value="GH03947P"/>
    <property type="match status" value="1"/>
</dbReference>
<sequence length="408" mass="44674">MGLPQVSSGNLSEEVSTSARFSSVGSFGVSDRHTRQSSNRMPSDFSCSSSQESDLTSLHKLRIDSMDKNRKNIQTPASRIIGFETNALTNRSNQEKQSDSVSFGNGVACNSNENSSSLVRKRLLSPLNGMLLPDEFRGEHLEIGNTFHHGNSHLRGGSYSISVNENKKAHIGNLDFGSPIWSASNFSRNNSPPEEVCETNSRIITDGPLLENHEHRFQNLVPPYYGVTSCSGTCESPPFSLSPLGPRFCGRTRSFRGSREFRREFDESCITFKDVEQSLEGTISDFFLPGHNSTLTTQNVKLGKTFSGLSVRRSLVGSFEESLLSGRLASGVVSQKIDGFLAVLNITGGKFAPHPQKLPFAVTSVDGDNYLLYYSSIDLSRHLSSNKCEGPKLKRSLSVNGSSVKKLV</sequence>
<gene>
    <name evidence="3" type="ORF">DH2020_038443</name>
</gene>
<feature type="compositionally biased region" description="Polar residues" evidence="1">
    <location>
        <begin position="1"/>
        <end position="25"/>
    </location>
</feature>
<organism evidence="3 4">
    <name type="scientific">Rehmannia glutinosa</name>
    <name type="common">Chinese foxglove</name>
    <dbReference type="NCBI Taxonomy" id="99300"/>
    <lineage>
        <taxon>Eukaryota</taxon>
        <taxon>Viridiplantae</taxon>
        <taxon>Streptophyta</taxon>
        <taxon>Embryophyta</taxon>
        <taxon>Tracheophyta</taxon>
        <taxon>Spermatophyta</taxon>
        <taxon>Magnoliopsida</taxon>
        <taxon>eudicotyledons</taxon>
        <taxon>Gunneridae</taxon>
        <taxon>Pentapetalae</taxon>
        <taxon>asterids</taxon>
        <taxon>lamiids</taxon>
        <taxon>Lamiales</taxon>
        <taxon>Orobanchaceae</taxon>
        <taxon>Rehmannieae</taxon>
        <taxon>Rehmannia</taxon>
    </lineage>
</organism>
<name>A0ABR0UYX5_REHGL</name>
<proteinExistence type="predicted"/>
<dbReference type="Proteomes" id="UP001318860">
    <property type="component" value="Unassembled WGS sequence"/>
</dbReference>
<evidence type="ECO:0000313" key="4">
    <source>
        <dbReference type="Proteomes" id="UP001318860"/>
    </source>
</evidence>
<dbReference type="EMBL" id="JABTTQ020001857">
    <property type="protein sequence ID" value="KAK6127806.1"/>
    <property type="molecule type" value="Genomic_DNA"/>
</dbReference>
<protein>
    <recommendedName>
        <fullName evidence="2">Atos-like conserved domain-containing protein</fullName>
    </recommendedName>
</protein>
<dbReference type="InterPro" id="IPR051506">
    <property type="entry name" value="ATOS_Transcription_Regulators"/>
</dbReference>
<evidence type="ECO:0000256" key="1">
    <source>
        <dbReference type="SAM" id="MobiDB-lite"/>
    </source>
</evidence>
<dbReference type="InterPro" id="IPR025261">
    <property type="entry name" value="Atos-like_cons_dom"/>
</dbReference>
<accession>A0ABR0UYX5</accession>
<comment type="caution">
    <text evidence="3">The sequence shown here is derived from an EMBL/GenBank/DDBJ whole genome shotgun (WGS) entry which is preliminary data.</text>
</comment>
<feature type="region of interest" description="Disordered" evidence="1">
    <location>
        <begin position="1"/>
        <end position="51"/>
    </location>
</feature>
<keyword evidence="4" id="KW-1185">Reference proteome</keyword>
<reference evidence="3 4" key="1">
    <citation type="journal article" date="2021" name="Comput. Struct. Biotechnol. J.">
        <title>De novo genome assembly of the potent medicinal plant Rehmannia glutinosa using nanopore technology.</title>
        <authorList>
            <person name="Ma L."/>
            <person name="Dong C."/>
            <person name="Song C."/>
            <person name="Wang X."/>
            <person name="Zheng X."/>
            <person name="Niu Y."/>
            <person name="Chen S."/>
            <person name="Feng W."/>
        </authorList>
    </citation>
    <scope>NUCLEOTIDE SEQUENCE [LARGE SCALE GENOMIC DNA]</scope>
    <source>
        <strain evidence="3">DH-2019</strain>
    </source>
</reference>
<dbReference type="Pfam" id="PF13915">
    <property type="entry name" value="DUF4210"/>
    <property type="match status" value="1"/>
</dbReference>
<dbReference type="SMART" id="SM01177">
    <property type="entry name" value="DUF4210"/>
    <property type="match status" value="1"/>
</dbReference>
<feature type="domain" description="Atos-like conserved" evidence="2">
    <location>
        <begin position="315"/>
        <end position="374"/>
    </location>
</feature>